<dbReference type="Proteomes" id="UP000317243">
    <property type="component" value="Unassembled WGS sequence"/>
</dbReference>
<evidence type="ECO:0000313" key="1">
    <source>
        <dbReference type="EMBL" id="TWT49021.1"/>
    </source>
</evidence>
<proteinExistence type="predicted"/>
<sequence length="301" mass="30540">MSQFGVYDAILGSGLTLRQVVDGGWTTTIEESIALHSGGIDPQQIYQGDAEQVATFQTADLVGVLGGIDPASGLLVSTGITVPFRKKASGATFAGDDSHFASAVSNGLVICSEISASKEQESGDSPGAIATVQAHAISSSGADPITASTGNSLASQTFNGQFVMGPVLIDSTAVTDVLSVSVSTGITLDKWRASKGDYPTRIYIASRRPVISIELEDIDSFASSGGFSLGAFAISSGVDAYFKKRADAGGYASGSVNGKASIGAGVGFAEQINGGTTGHASGRIRLVGKAMTWSVTNALPS</sequence>
<gene>
    <name evidence="1" type="ORF">KOR42_39370</name>
</gene>
<name>A0A5C5WFY4_9PLAN</name>
<protein>
    <submittedName>
        <fullName evidence="1">Uncharacterized protein</fullName>
    </submittedName>
</protein>
<dbReference type="AlphaFoldDB" id="A0A5C5WFY4"/>
<reference evidence="1 2" key="1">
    <citation type="submission" date="2019-02" db="EMBL/GenBank/DDBJ databases">
        <title>Deep-cultivation of Planctomycetes and their phenomic and genomic characterization uncovers novel biology.</title>
        <authorList>
            <person name="Wiegand S."/>
            <person name="Jogler M."/>
            <person name="Boedeker C."/>
            <person name="Pinto D."/>
            <person name="Vollmers J."/>
            <person name="Rivas-Marin E."/>
            <person name="Kohn T."/>
            <person name="Peeters S.H."/>
            <person name="Heuer A."/>
            <person name="Rast P."/>
            <person name="Oberbeckmann S."/>
            <person name="Bunk B."/>
            <person name="Jeske O."/>
            <person name="Meyerdierks A."/>
            <person name="Storesund J.E."/>
            <person name="Kallscheuer N."/>
            <person name="Luecker S."/>
            <person name="Lage O.M."/>
            <person name="Pohl T."/>
            <person name="Merkel B.J."/>
            <person name="Hornburger P."/>
            <person name="Mueller R.-W."/>
            <person name="Bruemmer F."/>
            <person name="Labrenz M."/>
            <person name="Spormann A.M."/>
            <person name="Op Den Camp H."/>
            <person name="Overmann J."/>
            <person name="Amann R."/>
            <person name="Jetten M.S.M."/>
            <person name="Mascher T."/>
            <person name="Medema M.H."/>
            <person name="Devos D.P."/>
            <person name="Kaster A.-K."/>
            <person name="Ovreas L."/>
            <person name="Rohde M."/>
            <person name="Galperin M.Y."/>
            <person name="Jogler C."/>
        </authorList>
    </citation>
    <scope>NUCLEOTIDE SEQUENCE [LARGE SCALE GENOMIC DNA]</scope>
    <source>
        <strain evidence="1 2">KOR42</strain>
    </source>
</reference>
<organism evidence="1 2">
    <name type="scientific">Thalassoglobus neptunius</name>
    <dbReference type="NCBI Taxonomy" id="1938619"/>
    <lineage>
        <taxon>Bacteria</taxon>
        <taxon>Pseudomonadati</taxon>
        <taxon>Planctomycetota</taxon>
        <taxon>Planctomycetia</taxon>
        <taxon>Planctomycetales</taxon>
        <taxon>Planctomycetaceae</taxon>
        <taxon>Thalassoglobus</taxon>
    </lineage>
</organism>
<dbReference type="RefSeq" id="WP_146511355.1">
    <property type="nucleotide sequence ID" value="NZ_SIHI01000019.1"/>
</dbReference>
<accession>A0A5C5WFY4</accession>
<evidence type="ECO:0000313" key="2">
    <source>
        <dbReference type="Proteomes" id="UP000317243"/>
    </source>
</evidence>
<keyword evidence="2" id="KW-1185">Reference proteome</keyword>
<comment type="caution">
    <text evidence="1">The sequence shown here is derived from an EMBL/GenBank/DDBJ whole genome shotgun (WGS) entry which is preliminary data.</text>
</comment>
<dbReference type="EMBL" id="SIHI01000019">
    <property type="protein sequence ID" value="TWT49021.1"/>
    <property type="molecule type" value="Genomic_DNA"/>
</dbReference>